<comment type="similarity">
    <text evidence="6">Belongs to the nlpA lipoprotein family.</text>
</comment>
<evidence type="ECO:0000256" key="8">
    <source>
        <dbReference type="SAM" id="SignalP"/>
    </source>
</evidence>
<protein>
    <recommendedName>
        <fullName evidence="6">Lipoprotein</fullName>
    </recommendedName>
</protein>
<evidence type="ECO:0000256" key="5">
    <source>
        <dbReference type="ARBA" id="ARBA00023288"/>
    </source>
</evidence>
<feature type="signal peptide" evidence="8">
    <location>
        <begin position="1"/>
        <end position="20"/>
    </location>
</feature>
<dbReference type="EMBL" id="FUYN01000001">
    <property type="protein sequence ID" value="SKB26003.1"/>
    <property type="molecule type" value="Genomic_DNA"/>
</dbReference>
<sequence length="270" mass="29660">MNIKKLLVLISALIVVVAFVGCASQQEVANSDNVIKIGASPVPHAEILEEIKPILKEQGIELEIIEFTDYVTPNLALDSKEIDANFFQHLPYLESFTRENNLKLSSIGNVHVEPLGLYSKKLGSIEELKDSAQIAIPNDPTNEGRALILLENNGLIKLKENSGLEATLKDIESNPKNIEFKEVEAAQLPRTLEDVDASVINTNYAIEAGLDLTKDALLSEGKESPYANILVVRPEDEKNENLIKVLNALQSDEVKSFIEKKYGGAVVPAF</sequence>
<dbReference type="PANTHER" id="PTHR30429:SF0">
    <property type="entry name" value="METHIONINE-BINDING LIPOPROTEIN METQ"/>
    <property type="match status" value="1"/>
</dbReference>
<dbReference type="InterPro" id="IPR004872">
    <property type="entry name" value="Lipoprotein_NlpA"/>
</dbReference>
<dbReference type="GO" id="GO:0016020">
    <property type="term" value="C:membrane"/>
    <property type="evidence" value="ECO:0007669"/>
    <property type="project" value="UniProtKB-SubCell"/>
</dbReference>
<evidence type="ECO:0000313" key="10">
    <source>
        <dbReference type="Proteomes" id="UP000243406"/>
    </source>
</evidence>
<evidence type="ECO:0000256" key="4">
    <source>
        <dbReference type="ARBA" id="ARBA00023139"/>
    </source>
</evidence>
<feature type="lipid moiety-binding region" description="S-diacylglycerol cysteine" evidence="7">
    <location>
        <position position="22"/>
    </location>
</feature>
<dbReference type="PANTHER" id="PTHR30429">
    <property type="entry name" value="D-METHIONINE-BINDING LIPOPROTEIN METQ"/>
    <property type="match status" value="1"/>
</dbReference>
<evidence type="ECO:0000256" key="3">
    <source>
        <dbReference type="ARBA" id="ARBA00023136"/>
    </source>
</evidence>
<proteinExistence type="inferred from homology"/>
<dbReference type="Pfam" id="PF03180">
    <property type="entry name" value="Lipoprotein_9"/>
    <property type="match status" value="1"/>
</dbReference>
<gene>
    <name evidence="9" type="ORF">SAMN02745120_0371</name>
</gene>
<name>A0A1T4ZUJ5_9FIRM</name>
<keyword evidence="10" id="KW-1185">Reference proteome</keyword>
<evidence type="ECO:0000256" key="1">
    <source>
        <dbReference type="ARBA" id="ARBA00004635"/>
    </source>
</evidence>
<dbReference type="SUPFAM" id="SSF53850">
    <property type="entry name" value="Periplasmic binding protein-like II"/>
    <property type="match status" value="1"/>
</dbReference>
<evidence type="ECO:0000256" key="6">
    <source>
        <dbReference type="PIRNR" id="PIRNR002854"/>
    </source>
</evidence>
<accession>A0A1T4ZUJ5</accession>
<keyword evidence="2 8" id="KW-0732">Signal</keyword>
<dbReference type="Proteomes" id="UP000243406">
    <property type="component" value="Unassembled WGS sequence"/>
</dbReference>
<feature type="chain" id="PRO_5038588391" description="Lipoprotein" evidence="8">
    <location>
        <begin position="21"/>
        <end position="270"/>
    </location>
</feature>
<organism evidence="9 10">
    <name type="scientific">Acetoanaerobium noterae</name>
    <dbReference type="NCBI Taxonomy" id="745369"/>
    <lineage>
        <taxon>Bacteria</taxon>
        <taxon>Bacillati</taxon>
        <taxon>Bacillota</taxon>
        <taxon>Clostridia</taxon>
        <taxon>Peptostreptococcales</taxon>
        <taxon>Filifactoraceae</taxon>
        <taxon>Acetoanaerobium</taxon>
    </lineage>
</organism>
<dbReference type="RefSeq" id="WP_200805059.1">
    <property type="nucleotide sequence ID" value="NZ_FUYN01000001.1"/>
</dbReference>
<keyword evidence="4" id="KW-0564">Palmitate</keyword>
<evidence type="ECO:0000256" key="7">
    <source>
        <dbReference type="PIRSR" id="PIRSR002854-1"/>
    </source>
</evidence>
<dbReference type="PROSITE" id="PS51257">
    <property type="entry name" value="PROKAR_LIPOPROTEIN"/>
    <property type="match status" value="1"/>
</dbReference>
<dbReference type="AlphaFoldDB" id="A0A1T4ZUJ5"/>
<evidence type="ECO:0000313" key="9">
    <source>
        <dbReference type="EMBL" id="SKB26003.1"/>
    </source>
</evidence>
<dbReference type="Gene3D" id="3.40.190.10">
    <property type="entry name" value="Periplasmic binding protein-like II"/>
    <property type="match status" value="2"/>
</dbReference>
<dbReference type="PIRSF" id="PIRSF002854">
    <property type="entry name" value="MetQ"/>
    <property type="match status" value="1"/>
</dbReference>
<reference evidence="10" key="1">
    <citation type="submission" date="2017-02" db="EMBL/GenBank/DDBJ databases">
        <authorList>
            <person name="Varghese N."/>
            <person name="Submissions S."/>
        </authorList>
    </citation>
    <scope>NUCLEOTIDE SEQUENCE [LARGE SCALE GENOMIC DNA]</scope>
    <source>
        <strain evidence="10">ATCC 35199</strain>
    </source>
</reference>
<dbReference type="CDD" id="cd13597">
    <property type="entry name" value="PBP2_lipoprotein_Tp32"/>
    <property type="match status" value="1"/>
</dbReference>
<comment type="subcellular location">
    <subcellularLocation>
        <location evidence="1">Membrane</location>
        <topology evidence="1">Lipid-anchor</topology>
    </subcellularLocation>
</comment>
<keyword evidence="5 6" id="KW-0449">Lipoprotein</keyword>
<evidence type="ECO:0000256" key="2">
    <source>
        <dbReference type="ARBA" id="ARBA00022729"/>
    </source>
</evidence>
<keyword evidence="3" id="KW-0472">Membrane</keyword>